<dbReference type="Proteomes" id="UP000320762">
    <property type="component" value="Unassembled WGS sequence"/>
</dbReference>
<feature type="region of interest" description="Disordered" evidence="1">
    <location>
        <begin position="1"/>
        <end position="53"/>
    </location>
</feature>
<dbReference type="SUPFAM" id="SSF64518">
    <property type="entry name" value="Phase 1 flagellin"/>
    <property type="match status" value="1"/>
</dbReference>
<feature type="compositionally biased region" description="Polar residues" evidence="1">
    <location>
        <begin position="369"/>
        <end position="383"/>
    </location>
</feature>
<feature type="region of interest" description="Disordered" evidence="1">
    <location>
        <begin position="571"/>
        <end position="595"/>
    </location>
</feature>
<proteinExistence type="predicted"/>
<feature type="compositionally biased region" description="Pro residues" evidence="1">
    <location>
        <begin position="9"/>
        <end position="27"/>
    </location>
</feature>
<feature type="compositionally biased region" description="Basic and acidic residues" evidence="1">
    <location>
        <begin position="578"/>
        <end position="593"/>
    </location>
</feature>
<protein>
    <submittedName>
        <fullName evidence="2">Uncharacterized protein</fullName>
    </submittedName>
</protein>
<feature type="region of interest" description="Disordered" evidence="1">
    <location>
        <begin position="470"/>
        <end position="496"/>
    </location>
</feature>
<feature type="compositionally biased region" description="Acidic residues" evidence="1">
    <location>
        <begin position="472"/>
        <end position="485"/>
    </location>
</feature>
<feature type="region of interest" description="Disordered" evidence="1">
    <location>
        <begin position="80"/>
        <end position="132"/>
    </location>
</feature>
<name>A0A550D0T4_9AGAR</name>
<sequence length="704" mass="74378">MDRRDSAPSPGPRGSPSRPPRTSPPRTSPSDTPMDEDAAGSPDSSANVAFNGDTAAGYNATAPTNATASTNVATGYTLTTAPPNAATTPTNATTASTNVTTSTNTATTSTNAATASTNAPTNTATATAPTFPKMNAEGQRICRQCGHPGRYKDGKCVEKWGPGPMGPGTVCDRCRKKMKRVERRGTIGATGNPTGGTLISLSTSQAPSTRVLQHARTMPAYIDARRSTYDDDRADERFEDRGQYAGEDRGRYVGEDRGRYAGEDRNADRSRYVADDRFEDRPQYASGSRESYAGDEHSRHADDEGPREDGARYRDYVKEARYGRGPLDAHAYPTPEPRYGDPRYGAYDSVTDTRPRYSARVSDARFTAPASQSRHGSLPSSDANPYASDARKGPPVASAYFLDPSYADPRYSPYTITQGSDARNPATHLGASYSLNAASSIRISTDAPVSPPRIVSSPQSAIRVIVASPVSDDADGEAEEEDEMGGEQATQREDDAMAVDALRPAVIREVSLSERLPPMRGSSARSTPQRISPIPPSKVMPARGSVRAALDAPTAHTAHDDVDAAIAAAVDAPTGDGVRSRHTSEARSRHASDVDADLAAAIDADADLQDAADAARAAVGSRSGSRVAYSDTPSHSSVDDEREAADPRHGPHVSLRPALSPRPASGAPAVAERVDDTEDAEGEAEDEDDELLAAVDAAEAGERV</sequence>
<evidence type="ECO:0000313" key="3">
    <source>
        <dbReference type="Proteomes" id="UP000320762"/>
    </source>
</evidence>
<dbReference type="AlphaFoldDB" id="A0A550D0T4"/>
<feature type="region of interest" description="Disordered" evidence="1">
    <location>
        <begin position="513"/>
        <end position="557"/>
    </location>
</feature>
<organism evidence="2 3">
    <name type="scientific">Schizophyllum amplum</name>
    <dbReference type="NCBI Taxonomy" id="97359"/>
    <lineage>
        <taxon>Eukaryota</taxon>
        <taxon>Fungi</taxon>
        <taxon>Dikarya</taxon>
        <taxon>Basidiomycota</taxon>
        <taxon>Agaricomycotina</taxon>
        <taxon>Agaricomycetes</taxon>
        <taxon>Agaricomycetidae</taxon>
        <taxon>Agaricales</taxon>
        <taxon>Schizophyllaceae</taxon>
        <taxon>Schizophyllum</taxon>
    </lineage>
</organism>
<feature type="compositionally biased region" description="Basic and acidic residues" evidence="1">
    <location>
        <begin position="232"/>
        <end position="282"/>
    </location>
</feature>
<dbReference type="OrthoDB" id="2162994at2759"/>
<gene>
    <name evidence="2" type="ORF">BD626DRAFT_478196</name>
</gene>
<evidence type="ECO:0000313" key="2">
    <source>
        <dbReference type="EMBL" id="TRM70665.1"/>
    </source>
</evidence>
<feature type="compositionally biased region" description="Acidic residues" evidence="1">
    <location>
        <begin position="675"/>
        <end position="691"/>
    </location>
</feature>
<feature type="compositionally biased region" description="Low complexity" evidence="1">
    <location>
        <begin position="80"/>
        <end position="130"/>
    </location>
</feature>
<dbReference type="EMBL" id="VDMD01000001">
    <property type="protein sequence ID" value="TRM70665.1"/>
    <property type="molecule type" value="Genomic_DNA"/>
</dbReference>
<comment type="caution">
    <text evidence="2">The sequence shown here is derived from an EMBL/GenBank/DDBJ whole genome shotgun (WGS) entry which is preliminary data.</text>
</comment>
<dbReference type="STRING" id="97359.A0A550D0T4"/>
<feature type="region of interest" description="Disordered" evidence="1">
    <location>
        <begin position="232"/>
        <end position="402"/>
    </location>
</feature>
<keyword evidence="3" id="KW-1185">Reference proteome</keyword>
<accession>A0A550D0T4</accession>
<feature type="region of interest" description="Disordered" evidence="1">
    <location>
        <begin position="618"/>
        <end position="704"/>
    </location>
</feature>
<feature type="compositionally biased region" description="Basic and acidic residues" evidence="1">
    <location>
        <begin position="292"/>
        <end position="322"/>
    </location>
</feature>
<reference evidence="2 3" key="1">
    <citation type="journal article" date="2019" name="New Phytol.">
        <title>Comparative genomics reveals unique wood-decay strategies and fruiting body development in the Schizophyllaceae.</title>
        <authorList>
            <person name="Almasi E."/>
            <person name="Sahu N."/>
            <person name="Krizsan K."/>
            <person name="Balint B."/>
            <person name="Kovacs G.M."/>
            <person name="Kiss B."/>
            <person name="Cseklye J."/>
            <person name="Drula E."/>
            <person name="Henrissat B."/>
            <person name="Nagy I."/>
            <person name="Chovatia M."/>
            <person name="Adam C."/>
            <person name="LaButti K."/>
            <person name="Lipzen A."/>
            <person name="Riley R."/>
            <person name="Grigoriev I.V."/>
            <person name="Nagy L.G."/>
        </authorList>
    </citation>
    <scope>NUCLEOTIDE SEQUENCE [LARGE SCALE GENOMIC DNA]</scope>
    <source>
        <strain evidence="2 3">NL-1724</strain>
    </source>
</reference>
<evidence type="ECO:0000256" key="1">
    <source>
        <dbReference type="SAM" id="MobiDB-lite"/>
    </source>
</evidence>